<dbReference type="PANTHER" id="PTHR31751">
    <property type="entry name" value="SI:CH211-108C17.2-RELATED-RELATED"/>
    <property type="match status" value="1"/>
</dbReference>
<proteinExistence type="predicted"/>
<evidence type="ECO:0000313" key="2">
    <source>
        <dbReference type="Proteomes" id="UP001176961"/>
    </source>
</evidence>
<sequence length="278" mass="31854">MGRHGDTGKCASWDLEQIKTQYLLAEVTANGAQPLNTADDTSYVSEAQIPAHLLDRLNTATRTFAEITLRVSDVARFMNFYMKKYFRSHTWRIPNVPEEQDEQEQEKLTQWSTELGLGLPSLSAYKRVFTELRPSIEVVHEKHQNRTIQQIRTAYEREGCPTPWDIAVDGAFDSRGHSAELCKVLAVDLRTKLCIHTEVVSRRETGNVSGAMEKEGFRRLLRWLRSRDIAVGSISTDRSAMYGKEIESYNAESGQNIKWHLDPWHMARYVHKNLQAVS</sequence>
<dbReference type="PANTHER" id="PTHR31751:SF42">
    <property type="entry name" value="PROTEIN CBG10204"/>
    <property type="match status" value="1"/>
</dbReference>
<accession>A0AA36M426</accession>
<evidence type="ECO:0000313" key="1">
    <source>
        <dbReference type="EMBL" id="CAJ0597125.1"/>
    </source>
</evidence>
<name>A0AA36M426_CYLNA</name>
<comment type="caution">
    <text evidence="1">The sequence shown here is derived from an EMBL/GenBank/DDBJ whole genome shotgun (WGS) entry which is preliminary data.</text>
</comment>
<dbReference type="AlphaFoldDB" id="A0AA36M426"/>
<organism evidence="1 2">
    <name type="scientific">Cylicocyclus nassatus</name>
    <name type="common">Nematode worm</name>
    <dbReference type="NCBI Taxonomy" id="53992"/>
    <lineage>
        <taxon>Eukaryota</taxon>
        <taxon>Metazoa</taxon>
        <taxon>Ecdysozoa</taxon>
        <taxon>Nematoda</taxon>
        <taxon>Chromadorea</taxon>
        <taxon>Rhabditida</taxon>
        <taxon>Rhabditina</taxon>
        <taxon>Rhabditomorpha</taxon>
        <taxon>Strongyloidea</taxon>
        <taxon>Strongylidae</taxon>
        <taxon>Cylicocyclus</taxon>
    </lineage>
</organism>
<evidence type="ECO:0008006" key="3">
    <source>
        <dbReference type="Google" id="ProtNLM"/>
    </source>
</evidence>
<dbReference type="EMBL" id="CATQJL010000223">
    <property type="protein sequence ID" value="CAJ0597125.1"/>
    <property type="molecule type" value="Genomic_DNA"/>
</dbReference>
<reference evidence="1" key="1">
    <citation type="submission" date="2023-07" db="EMBL/GenBank/DDBJ databases">
        <authorList>
            <consortium name="CYATHOMIX"/>
        </authorList>
    </citation>
    <scope>NUCLEOTIDE SEQUENCE</scope>
    <source>
        <strain evidence="1">N/A</strain>
    </source>
</reference>
<dbReference type="Proteomes" id="UP001176961">
    <property type="component" value="Unassembled WGS sequence"/>
</dbReference>
<protein>
    <recommendedName>
        <fullName evidence="3">Transposase</fullName>
    </recommendedName>
</protein>
<gene>
    <name evidence="1" type="ORF">CYNAS_LOCUS9108</name>
</gene>
<keyword evidence="2" id="KW-1185">Reference proteome</keyword>